<dbReference type="RefSeq" id="WP_410744582.1">
    <property type="nucleotide sequence ID" value="NZ_CAMTDE010000216.1"/>
</dbReference>
<dbReference type="AlphaFoldDB" id="A0AA86JZS0"/>
<reference evidence="1" key="1">
    <citation type="submission" date="2021-10" db="EMBL/GenBank/DDBJ databases">
        <authorList>
            <person name="Mesa V."/>
        </authorList>
    </citation>
    <scope>NUCLEOTIDE SEQUENCE</scope>
    <source>
        <strain evidence="1">CC3_PB</strain>
    </source>
</reference>
<comment type="caution">
    <text evidence="1">The sequence shown here is derived from an EMBL/GenBank/DDBJ whole genome shotgun (WGS) entry which is preliminary data.</text>
</comment>
<sequence>MAVACFIAVVCLSVVKIYPDVFKHDNSKAEIKIVMMKLMFQKVMKKVNQMIT</sequence>
<evidence type="ECO:0000313" key="1">
    <source>
        <dbReference type="EMBL" id="CAG9710415.1"/>
    </source>
</evidence>
<dbReference type="EMBL" id="CAKJVE010000004">
    <property type="protein sequence ID" value="CAG9710415.1"/>
    <property type="molecule type" value="Genomic_DNA"/>
</dbReference>
<evidence type="ECO:0000313" key="2">
    <source>
        <dbReference type="Proteomes" id="UP000789738"/>
    </source>
</evidence>
<proteinExistence type="predicted"/>
<accession>A0AA86JZS0</accession>
<name>A0AA86JZS0_9CLOT</name>
<protein>
    <submittedName>
        <fullName evidence="1">Uncharacterized protein</fullName>
    </submittedName>
</protein>
<dbReference type="Proteomes" id="UP000789738">
    <property type="component" value="Unassembled WGS sequence"/>
</dbReference>
<organism evidence="1 2">
    <name type="scientific">Clostridium neonatale</name>
    <dbReference type="NCBI Taxonomy" id="137838"/>
    <lineage>
        <taxon>Bacteria</taxon>
        <taxon>Bacillati</taxon>
        <taxon>Bacillota</taxon>
        <taxon>Clostridia</taxon>
        <taxon>Eubacteriales</taxon>
        <taxon>Clostridiaceae</taxon>
        <taxon>Clostridium</taxon>
    </lineage>
</organism>
<gene>
    <name evidence="1" type="ORF">CNEO_44757</name>
</gene>